<feature type="compositionally biased region" description="Basic and acidic residues" evidence="1">
    <location>
        <begin position="53"/>
        <end position="65"/>
    </location>
</feature>
<accession>U3A9V7</accession>
<dbReference type="Pfam" id="PF24113">
    <property type="entry name" value="DUF7387"/>
    <property type="match status" value="1"/>
</dbReference>
<feature type="compositionally biased region" description="Acidic residues" evidence="1">
    <location>
        <begin position="42"/>
        <end position="52"/>
    </location>
</feature>
<sequence>MSVRREIRLIEEESGRWAATDEERGITARGESAEDALEELENAVSGADEEIEERGSLGDRLRGMADDLDVDPVEDVRETRERA</sequence>
<dbReference type="InterPro" id="IPR055811">
    <property type="entry name" value="DUF7387"/>
</dbReference>
<reference evidence="2 3" key="1">
    <citation type="submission" date="2013-09" db="EMBL/GenBank/DDBJ databases">
        <title>Whole genome sequencing of Halarchaeum acidiphilum strain MH1-52-1.</title>
        <authorList>
            <person name="Shimane Y."/>
            <person name="Minegishi H."/>
            <person name="Nishi S."/>
            <person name="Echigo A."/>
            <person name="Shuto A."/>
            <person name="Konishi M."/>
            <person name="Ito T."/>
            <person name="Ohkuma M."/>
            <person name="Ohta Y."/>
            <person name="Nagano Y."/>
            <person name="Tsubouchi T."/>
            <person name="Mori K."/>
            <person name="Usui K."/>
            <person name="Kamekura M."/>
            <person name="Usami R."/>
            <person name="Takaki Y."/>
            <person name="Hatada Y."/>
        </authorList>
    </citation>
    <scope>NUCLEOTIDE SEQUENCE [LARGE SCALE GENOMIC DNA]</scope>
    <source>
        <strain evidence="2 3">JCM 16109</strain>
    </source>
</reference>
<name>U3A9V7_9EURY</name>
<organism evidence="2 3">
    <name type="scientific">Halarchaeum acidiphilum MH1-52-1</name>
    <dbReference type="NCBI Taxonomy" id="1261545"/>
    <lineage>
        <taxon>Archaea</taxon>
        <taxon>Methanobacteriati</taxon>
        <taxon>Methanobacteriota</taxon>
        <taxon>Stenosarchaea group</taxon>
        <taxon>Halobacteria</taxon>
        <taxon>Halobacteriales</taxon>
        <taxon>Halobacteriaceae</taxon>
    </lineage>
</organism>
<evidence type="ECO:0000313" key="3">
    <source>
        <dbReference type="Proteomes" id="UP000016986"/>
    </source>
</evidence>
<evidence type="ECO:0000256" key="1">
    <source>
        <dbReference type="SAM" id="MobiDB-lite"/>
    </source>
</evidence>
<evidence type="ECO:0000313" key="2">
    <source>
        <dbReference type="EMBL" id="GAD51548.1"/>
    </source>
</evidence>
<protein>
    <submittedName>
        <fullName evidence="2">Uncharacterized protein</fullName>
    </submittedName>
</protein>
<dbReference type="EMBL" id="BATA01000004">
    <property type="protein sequence ID" value="GAD51548.1"/>
    <property type="molecule type" value="Genomic_DNA"/>
</dbReference>
<feature type="compositionally biased region" description="Basic and acidic residues" evidence="1">
    <location>
        <begin position="74"/>
        <end position="83"/>
    </location>
</feature>
<gene>
    <name evidence="2" type="ORF">MBEHAL_0308</name>
</gene>
<dbReference type="OrthoDB" id="201961at2157"/>
<dbReference type="RefSeq" id="WP_020221014.1">
    <property type="nucleotide sequence ID" value="NZ_BANO01000025.1"/>
</dbReference>
<proteinExistence type="predicted"/>
<keyword evidence="3" id="KW-1185">Reference proteome</keyword>
<feature type="region of interest" description="Disordered" evidence="1">
    <location>
        <begin position="42"/>
        <end position="83"/>
    </location>
</feature>
<comment type="caution">
    <text evidence="2">The sequence shown here is derived from an EMBL/GenBank/DDBJ whole genome shotgun (WGS) entry which is preliminary data.</text>
</comment>
<dbReference type="AlphaFoldDB" id="U3A9V7"/>
<dbReference type="Proteomes" id="UP000016986">
    <property type="component" value="Unassembled WGS sequence"/>
</dbReference>